<dbReference type="PANTHER" id="PTHR34407:SF1">
    <property type="entry name" value="SGNH HYDROLASE-TYPE ESTERASE DOMAIN-CONTAINING PROTEIN"/>
    <property type="match status" value="1"/>
</dbReference>
<dbReference type="PANTHER" id="PTHR34407">
    <property type="entry name" value="EXPRESSED PROTEIN"/>
    <property type="match status" value="1"/>
</dbReference>
<dbReference type="SUPFAM" id="SSF52266">
    <property type="entry name" value="SGNH hydrolase"/>
    <property type="match status" value="1"/>
</dbReference>
<dbReference type="EMBL" id="CP061813">
    <property type="protein sequence ID" value="QOD61808.1"/>
    <property type="molecule type" value="Genomic_DNA"/>
</dbReference>
<protein>
    <recommendedName>
        <fullName evidence="1">SGNH hydrolase-type esterase domain-containing protein</fullName>
    </recommendedName>
</protein>
<dbReference type="CDD" id="cd00229">
    <property type="entry name" value="SGNH_hydrolase"/>
    <property type="match status" value="1"/>
</dbReference>
<dbReference type="RefSeq" id="WP_088352965.1">
    <property type="nucleotide sequence ID" value="NZ_CP061813.1"/>
</dbReference>
<dbReference type="Pfam" id="PF13472">
    <property type="entry name" value="Lipase_GDSL_2"/>
    <property type="match status" value="1"/>
</dbReference>
<dbReference type="InterPro" id="IPR036514">
    <property type="entry name" value="SGNH_hydro_sf"/>
</dbReference>
<dbReference type="InterPro" id="IPR013830">
    <property type="entry name" value="SGNH_hydro"/>
</dbReference>
<reference evidence="2 3" key="1">
    <citation type="journal article" date="2016" name="Int. J. Syst. Evol. Microbiol.">
        <title>Polaribacter haliotis sp. nov., isolated from the gut of abalone Haliotis discus hannai.</title>
        <authorList>
            <person name="Kim Y.O."/>
            <person name="Park I.S."/>
            <person name="Park S."/>
            <person name="Nam B.H."/>
            <person name="Park J.M."/>
            <person name="Kim D.G."/>
            <person name="Yoon J.H."/>
        </authorList>
    </citation>
    <scope>NUCLEOTIDE SEQUENCE [LARGE SCALE GENOMIC DNA]</scope>
    <source>
        <strain evidence="2 3">KCTC 52418</strain>
    </source>
</reference>
<gene>
    <name evidence="2" type="ORF">H9I45_05000</name>
</gene>
<organism evidence="2 3">
    <name type="scientific">Polaribacter haliotis</name>
    <dbReference type="NCBI Taxonomy" id="1888915"/>
    <lineage>
        <taxon>Bacteria</taxon>
        <taxon>Pseudomonadati</taxon>
        <taxon>Bacteroidota</taxon>
        <taxon>Flavobacteriia</taxon>
        <taxon>Flavobacteriales</taxon>
        <taxon>Flavobacteriaceae</taxon>
    </lineage>
</organism>
<evidence type="ECO:0000313" key="2">
    <source>
        <dbReference type="EMBL" id="QOD61808.1"/>
    </source>
</evidence>
<keyword evidence="3" id="KW-1185">Reference proteome</keyword>
<dbReference type="OrthoDB" id="9816001at2"/>
<dbReference type="GO" id="GO:0016788">
    <property type="term" value="F:hydrolase activity, acting on ester bonds"/>
    <property type="evidence" value="ECO:0007669"/>
    <property type="project" value="UniProtKB-ARBA"/>
</dbReference>
<name>A0A7L8AIH4_9FLAO</name>
<dbReference type="Gene3D" id="2.60.120.260">
    <property type="entry name" value="Galactose-binding domain-like"/>
    <property type="match status" value="1"/>
</dbReference>
<sequence length="442" mass="50320">MSVFSSINIIINLTKSKIEVIKFKKIINNKILLALIFSMCVFTILAQKEVEVVVKDENNISQLKLKASNYHNLRGGIRNSFIKFKQQKKGRVAFVGGSITYNGGWRDSICNYLTQRFPDTKFEFIAAGISSMGSTPAAFRLNRDVLNKGYIDLLFEEAAVNDELNGRTSAEQIRAMEGIVRHVREDNPAVDILLMHFVNPRKMEVYRNGKTPIVIQNHEKIAIHYNIPSINLAKEVTERIDNEEFTWKEDFINLHPSPFGQGIYYNSIKQFLENAWQKNINVHEKITSYKLPNILIKGNYNSGNLFSTKKYRKQKGWKYIENWKPSDGKGTRENYTNVPMLVNDGFGKILKFKFKGDAVGIAIAAGPDAGIIGWKVDGGPWIKQDLFTKWSAGLHLPWYKTLVAGLDEGNHTLKIKVLTEKNPSSKGNACRIRYFFVNGDEK</sequence>
<proteinExistence type="predicted"/>
<feature type="domain" description="SGNH hydrolase-type esterase" evidence="1">
    <location>
        <begin position="94"/>
        <end position="261"/>
    </location>
</feature>
<evidence type="ECO:0000259" key="1">
    <source>
        <dbReference type="Pfam" id="PF13472"/>
    </source>
</evidence>
<evidence type="ECO:0000313" key="3">
    <source>
        <dbReference type="Proteomes" id="UP000516764"/>
    </source>
</evidence>
<dbReference type="KEGG" id="phal:H9I45_05000"/>
<dbReference type="Gene3D" id="3.40.50.1110">
    <property type="entry name" value="SGNH hydrolase"/>
    <property type="match status" value="1"/>
</dbReference>
<accession>A0A7L8AIH4</accession>
<dbReference type="Proteomes" id="UP000516764">
    <property type="component" value="Chromosome"/>
</dbReference>
<dbReference type="AlphaFoldDB" id="A0A7L8AIH4"/>